<dbReference type="PROSITE" id="PS00143">
    <property type="entry name" value="INSULINASE"/>
    <property type="match status" value="1"/>
</dbReference>
<dbReference type="Gene3D" id="3.30.830.10">
    <property type="entry name" value="Metalloenzyme, LuxS/M16 peptidase-like"/>
    <property type="match status" value="4"/>
</dbReference>
<organism evidence="7 8">
    <name type="scientific">Desulfolutivibrio sulfodismutans</name>
    <dbReference type="NCBI Taxonomy" id="63561"/>
    <lineage>
        <taxon>Bacteria</taxon>
        <taxon>Pseudomonadati</taxon>
        <taxon>Thermodesulfobacteriota</taxon>
        <taxon>Desulfovibrionia</taxon>
        <taxon>Desulfovibrionales</taxon>
        <taxon>Desulfovibrionaceae</taxon>
        <taxon>Desulfolutivibrio</taxon>
    </lineage>
</organism>
<keyword evidence="4" id="KW-0732">Signal</keyword>
<gene>
    <name evidence="7" type="ORF">G3N56_17320</name>
</gene>
<feature type="signal peptide" evidence="4">
    <location>
        <begin position="1"/>
        <end position="21"/>
    </location>
</feature>
<protein>
    <submittedName>
        <fullName evidence="7">Insulinase family protein</fullName>
    </submittedName>
</protein>
<dbReference type="InterPro" id="IPR011765">
    <property type="entry name" value="Pept_M16_N"/>
</dbReference>
<feature type="domain" description="Peptidase M16 N-terminal" evidence="5">
    <location>
        <begin position="489"/>
        <end position="613"/>
    </location>
</feature>
<evidence type="ECO:0000256" key="1">
    <source>
        <dbReference type="ARBA" id="ARBA00001947"/>
    </source>
</evidence>
<evidence type="ECO:0000256" key="4">
    <source>
        <dbReference type="SAM" id="SignalP"/>
    </source>
</evidence>
<dbReference type="InterPro" id="IPR050361">
    <property type="entry name" value="MPP/UQCRC_Complex"/>
</dbReference>
<feature type="domain" description="Peptidase M16 C-terminal" evidence="6">
    <location>
        <begin position="191"/>
        <end position="368"/>
    </location>
</feature>
<dbReference type="Proteomes" id="UP000469724">
    <property type="component" value="Unassembled WGS sequence"/>
</dbReference>
<name>A0A7K3NQX4_9BACT</name>
<dbReference type="GO" id="GO:0046872">
    <property type="term" value="F:metal ion binding"/>
    <property type="evidence" value="ECO:0007669"/>
    <property type="project" value="InterPro"/>
</dbReference>
<feature type="domain" description="Peptidase M16 N-terminal" evidence="5">
    <location>
        <begin position="38"/>
        <end position="182"/>
    </location>
</feature>
<comment type="cofactor">
    <cofactor evidence="1">
        <name>Zn(2+)</name>
        <dbReference type="ChEBI" id="CHEBI:29105"/>
    </cofactor>
</comment>
<evidence type="ECO:0000259" key="6">
    <source>
        <dbReference type="Pfam" id="PF05193"/>
    </source>
</evidence>
<dbReference type="AlphaFoldDB" id="A0A7K3NQX4"/>
<evidence type="ECO:0000259" key="5">
    <source>
        <dbReference type="Pfam" id="PF00675"/>
    </source>
</evidence>
<dbReference type="GO" id="GO:0006508">
    <property type="term" value="P:proteolysis"/>
    <property type="evidence" value="ECO:0007669"/>
    <property type="project" value="InterPro"/>
</dbReference>
<dbReference type="Pfam" id="PF00675">
    <property type="entry name" value="Peptidase_M16"/>
    <property type="match status" value="2"/>
</dbReference>
<dbReference type="PANTHER" id="PTHR11851">
    <property type="entry name" value="METALLOPROTEASE"/>
    <property type="match status" value="1"/>
</dbReference>
<dbReference type="InterPro" id="IPR011249">
    <property type="entry name" value="Metalloenz_LuxS/M16"/>
</dbReference>
<feature type="domain" description="Peptidase M16 C-terminal" evidence="6">
    <location>
        <begin position="655"/>
        <end position="809"/>
    </location>
</feature>
<accession>A0A7K3NQX4</accession>
<comment type="caution">
    <text evidence="7">The sequence shown here is derived from an EMBL/GenBank/DDBJ whole genome shotgun (WGS) entry which is preliminary data.</text>
</comment>
<dbReference type="Pfam" id="PF05193">
    <property type="entry name" value="Peptidase_M16_C"/>
    <property type="match status" value="2"/>
</dbReference>
<dbReference type="SUPFAM" id="SSF63411">
    <property type="entry name" value="LuxS/MPP-like metallohydrolase"/>
    <property type="match status" value="4"/>
</dbReference>
<evidence type="ECO:0000256" key="3">
    <source>
        <dbReference type="RuleBase" id="RU004447"/>
    </source>
</evidence>
<evidence type="ECO:0000313" key="7">
    <source>
        <dbReference type="EMBL" id="NDY58497.1"/>
    </source>
</evidence>
<evidence type="ECO:0000256" key="2">
    <source>
        <dbReference type="ARBA" id="ARBA00007261"/>
    </source>
</evidence>
<comment type="similarity">
    <text evidence="2 3">Belongs to the peptidase M16 family.</text>
</comment>
<sequence>MLMLRNVIVFFVMLMAGLAQAANGAVPRISVLKNGMTVAVIEDERFPLASVRLYVHAGSAYETPEQSGISHLLEHMVFKSTQKRQVGQAAKDIESAGGAVNAATSFDYTVFYADMPADRWLVGLEVIQDMIFGAKFDPEELASEKKVVLSEIDRGKDDPDNVIFQDLQALLWPGTGYERPIIGFRNTVSGFTGEDIKGYISRWYQPQSMLLVVAGKVDAGEVVQQAEALFGGMQNDRTIMPPMPLTLTPGVKPEIKVEFGEWNKVYLSVAFPTAGMRAPEEAALEIFAQLLGGDETSRLYRTFKYEKRLVDEISASSMTLERGGVLYIGATLDAANLETFWKELLANLAGLRVGDFTDREIERVKLNLEDGLFRAKETIPGVASKFGSFVFYGYGIEGEANYLRAASQVDRAELQKVMDGVLRPGDLRAVALLPKDAQGKVDAARLEKAVAAVWPAAAGSAKAQNGSGREKKAEIVDLGGGRRLVLQPDAALPYAAVSMVFAGGDTLLSPQDQGLAQLASSALTMGTASRGAVEIQDFLSDRAATLSAASGRDTFSLEARYPTRFAGDVLGLFAEVLREPAFAASEMDRARQSQLADIKRQEDEPMGLAFRKLFPFLYASGGYSFTRLGEPERVAAFTPDDARRFFTRQMRLPWVVSVCGDFDREQMVALAKSLAELCGPAEPYAFAAPEWGKKREEKLTLAGRNQTHLLWIFPVCGTSGADTPGLELLNSALAGQGGLLFRDLRDKESLGYSVTSFLWQSVNTGFLAFYIGTEPDKAARALEGFSRVAGDLRRQGVPDVEISRARNLLWGDYQRGRQRLGARSSEAASELVHGFGMDHKREIIEKAVTLSGEDVKALAGKYLDPDKAYVMRIDP</sequence>
<dbReference type="GO" id="GO:0004222">
    <property type="term" value="F:metalloendopeptidase activity"/>
    <property type="evidence" value="ECO:0007669"/>
    <property type="project" value="InterPro"/>
</dbReference>
<dbReference type="InterPro" id="IPR001431">
    <property type="entry name" value="Pept_M16_Zn_BS"/>
</dbReference>
<feature type="chain" id="PRO_5029856619" evidence="4">
    <location>
        <begin position="22"/>
        <end position="875"/>
    </location>
</feature>
<reference evidence="7 8" key="1">
    <citation type="submission" date="2020-02" db="EMBL/GenBank/DDBJ databases">
        <title>Comparative genomics of sulfur disproportionating microorganisms.</title>
        <authorList>
            <person name="Ward L.M."/>
            <person name="Bertran E."/>
            <person name="Johnston D.T."/>
        </authorList>
    </citation>
    <scope>NUCLEOTIDE SEQUENCE [LARGE SCALE GENOMIC DNA]</scope>
    <source>
        <strain evidence="7 8">DSM 3696</strain>
    </source>
</reference>
<dbReference type="PANTHER" id="PTHR11851:SF49">
    <property type="entry name" value="MITOCHONDRIAL-PROCESSING PEPTIDASE SUBUNIT ALPHA"/>
    <property type="match status" value="1"/>
</dbReference>
<dbReference type="EMBL" id="JAAGRQ010000107">
    <property type="protein sequence ID" value="NDY58497.1"/>
    <property type="molecule type" value="Genomic_DNA"/>
</dbReference>
<evidence type="ECO:0000313" key="8">
    <source>
        <dbReference type="Proteomes" id="UP000469724"/>
    </source>
</evidence>
<proteinExistence type="inferred from homology"/>
<dbReference type="InterPro" id="IPR007863">
    <property type="entry name" value="Peptidase_M16_C"/>
</dbReference>
<keyword evidence="8" id="KW-1185">Reference proteome</keyword>